<name>A0A177ML36_METMH</name>
<dbReference type="EMBL" id="LUUH01000035">
    <property type="protein sequence ID" value="OAI06496.1"/>
    <property type="molecule type" value="Genomic_DNA"/>
</dbReference>
<evidence type="ECO:0000313" key="1">
    <source>
        <dbReference type="EMBL" id="OAI06496.1"/>
    </source>
</evidence>
<sequence length="132" mass="14597">MPWIVAMRQYLASIDTFMQLRFLGAGNCQMAVVGNSGNRRANLAINPKLKHRFPKVVVVKANTEPSTFGRGQGEGMQINALYPPHPNPLPRGEGAFTTADAGGRPLAWMRSVVYLPHFRGNDSFRESKSQVK</sequence>
<evidence type="ECO:0000313" key="2">
    <source>
        <dbReference type="Proteomes" id="UP000077763"/>
    </source>
</evidence>
<reference evidence="1 2" key="1">
    <citation type="submission" date="2016-03" db="EMBL/GenBank/DDBJ databases">
        <authorList>
            <person name="Ploux O."/>
        </authorList>
    </citation>
    <scope>NUCLEOTIDE SEQUENCE [LARGE SCALE GENOMIC DNA]</scope>
    <source>
        <strain evidence="1 2">R-45371</strain>
    </source>
</reference>
<dbReference type="Proteomes" id="UP000077763">
    <property type="component" value="Unassembled WGS sequence"/>
</dbReference>
<organism evidence="1 2">
    <name type="scientific">Methylomonas methanica</name>
    <dbReference type="NCBI Taxonomy" id="421"/>
    <lineage>
        <taxon>Bacteria</taxon>
        <taxon>Pseudomonadati</taxon>
        <taxon>Pseudomonadota</taxon>
        <taxon>Gammaproteobacteria</taxon>
        <taxon>Methylococcales</taxon>
        <taxon>Methylococcaceae</taxon>
        <taxon>Methylomonas</taxon>
    </lineage>
</organism>
<accession>A0A177ML36</accession>
<gene>
    <name evidence="1" type="ORF">A1353_08650</name>
</gene>
<comment type="caution">
    <text evidence="1">The sequence shown here is derived from an EMBL/GenBank/DDBJ whole genome shotgun (WGS) entry which is preliminary data.</text>
</comment>
<proteinExistence type="predicted"/>
<dbReference type="AlphaFoldDB" id="A0A177ML36"/>
<protein>
    <submittedName>
        <fullName evidence="1">Uncharacterized protein</fullName>
    </submittedName>
</protein>